<reference evidence="15 16" key="1">
    <citation type="submission" date="2017-04" db="EMBL/GenBank/DDBJ databases">
        <title>Draft genome sequence of Tuber borchii Vittad., a whitish edible truffle.</title>
        <authorList>
            <consortium name="DOE Joint Genome Institute"/>
            <person name="Murat C."/>
            <person name="Kuo A."/>
            <person name="Barry K.W."/>
            <person name="Clum A."/>
            <person name="Dockter R.B."/>
            <person name="Fauchery L."/>
            <person name="Iotti M."/>
            <person name="Kohler A."/>
            <person name="Labutti K."/>
            <person name="Lindquist E.A."/>
            <person name="Lipzen A."/>
            <person name="Ohm R.A."/>
            <person name="Wang M."/>
            <person name="Grigoriev I.V."/>
            <person name="Zambonelli A."/>
            <person name="Martin F.M."/>
        </authorList>
    </citation>
    <scope>NUCLEOTIDE SEQUENCE [LARGE SCALE GENOMIC DNA]</scope>
    <source>
        <strain evidence="15 16">Tbo3840</strain>
    </source>
</reference>
<dbReference type="EC" id="1.17.4.1" evidence="2 12"/>
<evidence type="ECO:0000256" key="6">
    <source>
        <dbReference type="ARBA" id="ARBA00023002"/>
    </source>
</evidence>
<evidence type="ECO:0000259" key="14">
    <source>
        <dbReference type="PROSITE" id="PS51161"/>
    </source>
</evidence>
<feature type="domain" description="ATP-cone" evidence="14">
    <location>
        <begin position="1"/>
        <end position="92"/>
    </location>
</feature>
<dbReference type="SUPFAM" id="SSF51998">
    <property type="entry name" value="PFL-like glycyl radical enzymes"/>
    <property type="match status" value="1"/>
</dbReference>
<dbReference type="Pfam" id="PF02867">
    <property type="entry name" value="Ribonuc_red_lgC"/>
    <property type="match status" value="1"/>
</dbReference>
<dbReference type="GO" id="GO:0004748">
    <property type="term" value="F:ribonucleoside-diphosphate reductase activity, thioredoxin disulfide as acceptor"/>
    <property type="evidence" value="ECO:0007669"/>
    <property type="project" value="UniProtKB-EC"/>
</dbReference>
<keyword evidence="4 11" id="KW-0547">Nucleotide-binding</keyword>
<proteinExistence type="inferred from homology"/>
<dbReference type="InterPro" id="IPR013509">
    <property type="entry name" value="RNR_lsu_N"/>
</dbReference>
<organism evidence="15 16">
    <name type="scientific">Tuber borchii</name>
    <name type="common">White truffle</name>
    <dbReference type="NCBI Taxonomy" id="42251"/>
    <lineage>
        <taxon>Eukaryota</taxon>
        <taxon>Fungi</taxon>
        <taxon>Dikarya</taxon>
        <taxon>Ascomycota</taxon>
        <taxon>Pezizomycotina</taxon>
        <taxon>Pezizomycetes</taxon>
        <taxon>Pezizales</taxon>
        <taxon>Tuberaceae</taxon>
        <taxon>Tuber</taxon>
    </lineage>
</organism>
<evidence type="ECO:0000256" key="3">
    <source>
        <dbReference type="ARBA" id="ARBA00022533"/>
    </source>
</evidence>
<evidence type="ECO:0000256" key="8">
    <source>
        <dbReference type="ARBA" id="ARBA00023157"/>
    </source>
</evidence>
<dbReference type="FunFam" id="3.20.70.20:FF:000001">
    <property type="entry name" value="Ribonucleoside-diphosphate reductase"/>
    <property type="match status" value="1"/>
</dbReference>
<dbReference type="InterPro" id="IPR000788">
    <property type="entry name" value="RNR_lg_C"/>
</dbReference>
<dbReference type="InterPro" id="IPR008926">
    <property type="entry name" value="RNR_R1-su_N"/>
</dbReference>
<dbReference type="PRINTS" id="PR01183">
    <property type="entry name" value="RIBORDTASEM1"/>
</dbReference>
<comment type="similarity">
    <text evidence="1 12">Belongs to the ribonucleoside diphosphate reductase large chain family.</text>
</comment>
<feature type="region of interest" description="Disordered" evidence="13">
    <location>
        <begin position="773"/>
        <end position="864"/>
    </location>
</feature>
<protein>
    <recommendedName>
        <fullName evidence="2 12">Ribonucleoside-diphosphate reductase</fullName>
        <ecNumber evidence="2 12">1.17.4.1</ecNumber>
    </recommendedName>
</protein>
<accession>A0A2T6ZH66</accession>
<dbReference type="STRING" id="42251.A0A2T6ZH66"/>
<dbReference type="CDD" id="cd01679">
    <property type="entry name" value="RNR_I"/>
    <property type="match status" value="1"/>
</dbReference>
<dbReference type="GO" id="GO:0009263">
    <property type="term" value="P:deoxyribonucleotide biosynthetic process"/>
    <property type="evidence" value="ECO:0007669"/>
    <property type="project" value="UniProtKB-KW"/>
</dbReference>
<name>A0A2T6ZH66_TUBBO</name>
<dbReference type="GO" id="GO:0005971">
    <property type="term" value="C:ribonucleoside-diphosphate reductase complex"/>
    <property type="evidence" value="ECO:0007669"/>
    <property type="project" value="TreeGrafter"/>
</dbReference>
<dbReference type="Pfam" id="PF00317">
    <property type="entry name" value="Ribonuc_red_lgN"/>
    <property type="match status" value="1"/>
</dbReference>
<evidence type="ECO:0000256" key="12">
    <source>
        <dbReference type="RuleBase" id="RU003410"/>
    </source>
</evidence>
<evidence type="ECO:0000256" key="11">
    <source>
        <dbReference type="PROSITE-ProRule" id="PRU00492"/>
    </source>
</evidence>
<dbReference type="PANTHER" id="PTHR11573">
    <property type="entry name" value="RIBONUCLEOSIDE-DIPHOSPHATE REDUCTASE LARGE CHAIN"/>
    <property type="match status" value="1"/>
</dbReference>
<dbReference type="AlphaFoldDB" id="A0A2T6ZH66"/>
<dbReference type="PROSITE" id="PS51161">
    <property type="entry name" value="ATP_CONE"/>
    <property type="match status" value="1"/>
</dbReference>
<evidence type="ECO:0000256" key="7">
    <source>
        <dbReference type="ARBA" id="ARBA00023116"/>
    </source>
</evidence>
<evidence type="ECO:0000256" key="13">
    <source>
        <dbReference type="SAM" id="MobiDB-lite"/>
    </source>
</evidence>
<keyword evidence="3" id="KW-0021">Allosteric enzyme</keyword>
<dbReference type="SUPFAM" id="SSF48168">
    <property type="entry name" value="R1 subunit of ribonucleotide reductase, N-terminal domain"/>
    <property type="match status" value="1"/>
</dbReference>
<evidence type="ECO:0000256" key="9">
    <source>
        <dbReference type="ARBA" id="ARBA00024942"/>
    </source>
</evidence>
<evidence type="ECO:0000313" key="16">
    <source>
        <dbReference type="Proteomes" id="UP000244722"/>
    </source>
</evidence>
<keyword evidence="7 12" id="KW-0215">Deoxyribonucleotide synthesis</keyword>
<evidence type="ECO:0000256" key="4">
    <source>
        <dbReference type="ARBA" id="ARBA00022741"/>
    </source>
</evidence>
<dbReference type="InterPro" id="IPR013346">
    <property type="entry name" value="NrdE_NrdA_C"/>
</dbReference>
<dbReference type="PROSITE" id="PS00089">
    <property type="entry name" value="RIBORED_LARGE"/>
    <property type="match status" value="1"/>
</dbReference>
<evidence type="ECO:0000313" key="15">
    <source>
        <dbReference type="EMBL" id="PUU74831.1"/>
    </source>
</evidence>
<comment type="caution">
    <text evidence="15">The sequence shown here is derived from an EMBL/GenBank/DDBJ whole genome shotgun (WGS) entry which is preliminary data.</text>
</comment>
<dbReference type="Proteomes" id="UP000244722">
    <property type="component" value="Unassembled WGS sequence"/>
</dbReference>
<dbReference type="NCBIfam" id="TIGR02506">
    <property type="entry name" value="NrdE_NrdA"/>
    <property type="match status" value="1"/>
</dbReference>
<keyword evidence="5 11" id="KW-0067">ATP-binding</keyword>
<gene>
    <name evidence="15" type="ORF">B9Z19DRAFT_396516</name>
</gene>
<evidence type="ECO:0000256" key="2">
    <source>
        <dbReference type="ARBA" id="ARBA00012274"/>
    </source>
</evidence>
<dbReference type="UniPathway" id="UPA00326"/>
<evidence type="ECO:0000256" key="5">
    <source>
        <dbReference type="ARBA" id="ARBA00022840"/>
    </source>
</evidence>
<dbReference type="Pfam" id="PF03477">
    <property type="entry name" value="ATP-cone"/>
    <property type="match status" value="1"/>
</dbReference>
<comment type="function">
    <text evidence="9 12">Provides the precursors necessary for DNA synthesis. Catalyzes the biosynthesis of deoxyribonucleotides from the corresponding ribonucleotides.</text>
</comment>
<dbReference type="EMBL" id="NESQ01000269">
    <property type="protein sequence ID" value="PUU74831.1"/>
    <property type="molecule type" value="Genomic_DNA"/>
</dbReference>
<dbReference type="Gene3D" id="3.20.70.20">
    <property type="match status" value="1"/>
</dbReference>
<keyword evidence="6 12" id="KW-0560">Oxidoreductase</keyword>
<dbReference type="InterPro" id="IPR005144">
    <property type="entry name" value="ATP-cone_dom"/>
</dbReference>
<dbReference type="GO" id="GO:0005524">
    <property type="term" value="F:ATP binding"/>
    <property type="evidence" value="ECO:0007669"/>
    <property type="project" value="UniProtKB-UniRule"/>
</dbReference>
<comment type="catalytic activity">
    <reaction evidence="10 12">
        <text>a 2'-deoxyribonucleoside 5'-diphosphate + [thioredoxin]-disulfide + H2O = a ribonucleoside 5'-diphosphate + [thioredoxin]-dithiol</text>
        <dbReference type="Rhea" id="RHEA:23252"/>
        <dbReference type="Rhea" id="RHEA-COMP:10698"/>
        <dbReference type="Rhea" id="RHEA-COMP:10700"/>
        <dbReference type="ChEBI" id="CHEBI:15377"/>
        <dbReference type="ChEBI" id="CHEBI:29950"/>
        <dbReference type="ChEBI" id="CHEBI:50058"/>
        <dbReference type="ChEBI" id="CHEBI:57930"/>
        <dbReference type="ChEBI" id="CHEBI:73316"/>
        <dbReference type="EC" id="1.17.4.1"/>
    </reaction>
</comment>
<dbReference type="InterPro" id="IPR039718">
    <property type="entry name" value="Rrm1"/>
</dbReference>
<sequence length="887" mass="99147">MYVVKRDNRKERVQFDKITARVSRLCYGLDSDHVDAATITQKVISGVYQGVTTIELDNLAAETAAYMTVTHPDYAILAARIAVSNLHKQTKKQFSQVISDLYHYVNPKNGRPASMISTETYETVMRHASELDSAIIYDKDFNYNYFGFKTLERSYLLRINGKVAERPQHMLMRVAVGIHGEDVDKVIETYNLTSSKYFTHASPTLFNAGTPSPQLSSCFLVSMKGDSIDGIYDTLKTCAMISKTAGGIGLNIHCIRATGSYIAGTNGSSNGIVPMLRVFNHTARYVDQGGNKRPGAFAIYMEPWHADIFDFIDLRKNHGKEEVRARDLFYALWIPDLFMKRVEANGEWSLFCPNEAPGLADVWGEEFEALYNKYENTKDLARKTIKAQKLWYHILEAQTETGNPFMLYKDACNRKSNQQNLGTIRSSNLCTEIVEYSAPDEVAVCNLASLALPTYVDVQRGEYDFAKLHEVTKVVIKNLNKIIDVNYYPVPEAKNSNMRHRPVGVGVQGLADAFLALRMPFESPQAKHLNIQIFETIYHAAVEASTELAEIQGPYSTYEGSPASKGQLQYDLWGVTPTELWDWDELKEKVKKHGLRNSLLVAPMPTASTSQILGFNECFEPYTSNIYSRRVLAGEFQIVNPWLLKDLVDMGLWSDNMKNRIIADNGSIQNIPNIPDDIKALYKTVWEISQKKVLEMAADRGAFIDQSQSLNIHIQNPTMGKLTSMHFYGWRLGLKTGMYYLRTQAAAAAIQFTVDQEALKVADTNVARALPNKKRLPNTGYSSTAAIPRPLGASTSPDSSSNPSTLKSASNGIVTPVVAPRVKSEPSPKLLVTEPPAAADEIEELEKKKPQDEDSQGLSKEREEDIYADAVLSCSIENKEECMMCSG</sequence>
<keyword evidence="16" id="KW-1185">Reference proteome</keyword>
<evidence type="ECO:0000256" key="1">
    <source>
        <dbReference type="ARBA" id="ARBA00010406"/>
    </source>
</evidence>
<feature type="compositionally biased region" description="Low complexity" evidence="13">
    <location>
        <begin position="794"/>
        <end position="808"/>
    </location>
</feature>
<evidence type="ECO:0000256" key="10">
    <source>
        <dbReference type="ARBA" id="ARBA00047754"/>
    </source>
</evidence>
<dbReference type="PANTHER" id="PTHR11573:SF6">
    <property type="entry name" value="RIBONUCLEOSIDE-DIPHOSPHATE REDUCTASE LARGE SUBUNIT"/>
    <property type="match status" value="1"/>
</dbReference>
<dbReference type="OrthoDB" id="3000483at2759"/>
<keyword evidence="8" id="KW-1015">Disulfide bond</keyword>